<evidence type="ECO:0000256" key="1">
    <source>
        <dbReference type="ARBA" id="ARBA00001966"/>
    </source>
</evidence>
<dbReference type="Pfam" id="PF01869">
    <property type="entry name" value="BcrAD_BadFG"/>
    <property type="match status" value="1"/>
</dbReference>
<evidence type="ECO:0000256" key="3">
    <source>
        <dbReference type="ARBA" id="ARBA00023004"/>
    </source>
</evidence>
<evidence type="ECO:0000259" key="5">
    <source>
        <dbReference type="Pfam" id="PF01869"/>
    </source>
</evidence>
<dbReference type="RefSeq" id="WP_005985455.1">
    <property type="nucleotide sequence ID" value="NZ_AOSV01000013.1"/>
</dbReference>
<dbReference type="NCBIfam" id="TIGR00241">
    <property type="entry name" value="CoA_E_activ"/>
    <property type="match status" value="1"/>
</dbReference>
<dbReference type="CDD" id="cd24036">
    <property type="entry name" value="ASKHA_NBD_BcrAD_BadFG_HgdC_HadI"/>
    <property type="match status" value="1"/>
</dbReference>
<dbReference type="InterPro" id="IPR051805">
    <property type="entry name" value="Dehydratase_Activator_Redct"/>
</dbReference>
<feature type="domain" description="ATPase BadF/BadG/BcrA/BcrD type" evidence="5">
    <location>
        <begin position="14"/>
        <end position="259"/>
    </location>
</feature>
<dbReference type="SUPFAM" id="SSF53067">
    <property type="entry name" value="Actin-like ATPase domain"/>
    <property type="match status" value="1"/>
</dbReference>
<dbReference type="AlphaFoldDB" id="M5PUH5"/>
<keyword evidence="3" id="KW-0408">Iron</keyword>
<evidence type="ECO:0000256" key="2">
    <source>
        <dbReference type="ARBA" id="ARBA00022723"/>
    </source>
</evidence>
<sequence>PRPPEAFFIMLIAGIDIGSRSIELVALNGKGVAHRARTATTFDPLGQARRVLAEAPGRIGLLVATGYGRGLVESADLGLPVRTLTEIKAYGLGAHSLHPEARTVLDIGGQDTKAISLLSGGRVGRFEMNDRCAAGTGKFLEFMATAFQVPVEEFGAFACRGGGEVQIGSMCTVFAETEATSLMARGERPENIALALHRAVVKRTVGMLGRVGLEFPLLFAGGVAHNPCAVKLLREVVAGEVIVPEEPDMVGALGAALWGAQQEGAVSV</sequence>
<dbReference type="InterPro" id="IPR002731">
    <property type="entry name" value="ATPase_BadF"/>
</dbReference>
<dbReference type="InterPro" id="IPR008275">
    <property type="entry name" value="CoA_E_activase_dom"/>
</dbReference>
<name>M5PUH5_DESAF</name>
<dbReference type="InterPro" id="IPR043129">
    <property type="entry name" value="ATPase_NBD"/>
</dbReference>
<evidence type="ECO:0000256" key="4">
    <source>
        <dbReference type="ARBA" id="ARBA00023014"/>
    </source>
</evidence>
<dbReference type="GO" id="GO:0046872">
    <property type="term" value="F:metal ion binding"/>
    <property type="evidence" value="ECO:0007669"/>
    <property type="project" value="UniProtKB-KW"/>
</dbReference>
<organism evidence="6 7">
    <name type="scientific">Desulfocurvibacter africanus PCS</name>
    <dbReference type="NCBI Taxonomy" id="1262666"/>
    <lineage>
        <taxon>Bacteria</taxon>
        <taxon>Pseudomonadati</taxon>
        <taxon>Thermodesulfobacteriota</taxon>
        <taxon>Desulfovibrionia</taxon>
        <taxon>Desulfovibrionales</taxon>
        <taxon>Desulfovibrionaceae</taxon>
        <taxon>Desulfocurvibacter</taxon>
    </lineage>
</organism>
<dbReference type="PANTHER" id="PTHR32329:SF8">
    <property type="entry name" value="ACTIVATOR OF (R)-2-HYDROXYGLUTARYL-COA DEHYDRATASE"/>
    <property type="match status" value="1"/>
</dbReference>
<dbReference type="Gene3D" id="3.30.420.40">
    <property type="match status" value="2"/>
</dbReference>
<keyword evidence="2" id="KW-0479">Metal-binding</keyword>
<dbReference type="Proteomes" id="UP000011922">
    <property type="component" value="Unassembled WGS sequence"/>
</dbReference>
<comment type="caution">
    <text evidence="6">The sequence shown here is derived from an EMBL/GenBank/DDBJ whole genome shotgun (WGS) entry which is preliminary data.</text>
</comment>
<accession>M5PUH5</accession>
<comment type="cofactor">
    <cofactor evidence="1">
        <name>[4Fe-4S] cluster</name>
        <dbReference type="ChEBI" id="CHEBI:49883"/>
    </cofactor>
</comment>
<proteinExistence type="predicted"/>
<protein>
    <submittedName>
        <fullName evidence="6">CoA-substrate-specific enzyme activase, putative</fullName>
    </submittedName>
</protein>
<gene>
    <name evidence="6" type="ORF">PCS_01384</name>
</gene>
<dbReference type="GO" id="GO:0051536">
    <property type="term" value="F:iron-sulfur cluster binding"/>
    <property type="evidence" value="ECO:0007669"/>
    <property type="project" value="UniProtKB-KW"/>
</dbReference>
<dbReference type="PANTHER" id="PTHR32329">
    <property type="entry name" value="BIFUNCTIONAL PROTEIN [INCLUDES 2-HYDROXYACYL-COA DEHYDRATASE (N-TER) AND ITS ACTIVATOR DOMAIN (C_TERM)-RELATED"/>
    <property type="match status" value="1"/>
</dbReference>
<reference evidence="6 7" key="1">
    <citation type="journal article" date="2013" name="Genome Announc.">
        <title>Draft Genome Sequence for Desulfovibrio africanus Strain PCS.</title>
        <authorList>
            <person name="Brown S.D."/>
            <person name="Utturkar S.M."/>
            <person name="Arkin A.P."/>
            <person name="Deutschbauer A.M."/>
            <person name="Elias D.A."/>
            <person name="Hazen T.C."/>
            <person name="Chakraborty R."/>
        </authorList>
    </citation>
    <scope>NUCLEOTIDE SEQUENCE [LARGE SCALE GENOMIC DNA]</scope>
    <source>
        <strain evidence="6 7">PCS</strain>
    </source>
</reference>
<evidence type="ECO:0000313" key="6">
    <source>
        <dbReference type="EMBL" id="EMG37734.1"/>
    </source>
</evidence>
<feature type="non-terminal residue" evidence="6">
    <location>
        <position position="1"/>
    </location>
</feature>
<evidence type="ECO:0000313" key="7">
    <source>
        <dbReference type="Proteomes" id="UP000011922"/>
    </source>
</evidence>
<dbReference type="EMBL" id="AOSV01000013">
    <property type="protein sequence ID" value="EMG37734.1"/>
    <property type="molecule type" value="Genomic_DNA"/>
</dbReference>
<keyword evidence="4" id="KW-0411">Iron-sulfur</keyword>
<dbReference type="PATRIC" id="fig|1262666.3.peg.1399"/>